<dbReference type="AlphaFoldDB" id="A0A3A8NKC9"/>
<dbReference type="Gene3D" id="3.90.550.20">
    <property type="match status" value="1"/>
</dbReference>
<reference evidence="2" key="1">
    <citation type="submission" date="2018-09" db="EMBL/GenBank/DDBJ databases">
        <authorList>
            <person name="Livingstone P.G."/>
            <person name="Whitworth D.E."/>
        </authorList>
    </citation>
    <scope>NUCLEOTIDE SEQUENCE [LARGE SCALE GENOMIC DNA]</scope>
    <source>
        <strain evidence="2">CA040B</strain>
    </source>
</reference>
<accession>A0A3A8NKC9</accession>
<proteinExistence type="predicted"/>
<organism evidence="1 2">
    <name type="scientific">Corallococcus sicarius</name>
    <dbReference type="NCBI Taxonomy" id="2316726"/>
    <lineage>
        <taxon>Bacteria</taxon>
        <taxon>Pseudomonadati</taxon>
        <taxon>Myxococcota</taxon>
        <taxon>Myxococcia</taxon>
        <taxon>Myxococcales</taxon>
        <taxon>Cystobacterineae</taxon>
        <taxon>Myxococcaceae</taxon>
        <taxon>Corallococcus</taxon>
    </lineage>
</organism>
<dbReference type="SUPFAM" id="SSF53448">
    <property type="entry name" value="Nucleotide-diphospho-sugar transferases"/>
    <property type="match status" value="1"/>
</dbReference>
<sequence>MRDTCAFCSMGSCLTHGASGPPVGETTIPLFDIKRSLRSNSSSTTLTKVSSTPRRGILSGTEDRTYWNPSQSDEALIISRLLKSPMGTKHAIPKNIHRFWTGGPMSPAVVDDLVSDGARARQAGWTCYLWYSAEVERVLDGHLDGEIKKSEGIFIFSKRPPKPVDKRPTRANQRRRLELAGFRVVPIEKLDDSSNWLSELATLVGGAALMRNWDEVKYFSDLARLLYLNFVGGIHMDVDISLGDMDLTQTYFHNDPDGEVPLMGSLLRDQSDPMIPKLRFLKRIRRRPLLTKEEYDGYMEALSALVEKGMLAAGMLNALIASRPNTTHLQDTLDEFRKAILKNKGLISGMALARVMLLGKSREGDVEQAMKWTVPPYLVRLDPDTDESNL</sequence>
<gene>
    <name evidence="1" type="ORF">D7X12_11600</name>
</gene>
<evidence type="ECO:0000313" key="2">
    <source>
        <dbReference type="Proteomes" id="UP000273405"/>
    </source>
</evidence>
<name>A0A3A8NKC9_9BACT</name>
<comment type="caution">
    <text evidence="1">The sequence shown here is derived from an EMBL/GenBank/DDBJ whole genome shotgun (WGS) entry which is preliminary data.</text>
</comment>
<evidence type="ECO:0000313" key="1">
    <source>
        <dbReference type="EMBL" id="RKH44009.1"/>
    </source>
</evidence>
<dbReference type="InterPro" id="IPR029044">
    <property type="entry name" value="Nucleotide-diphossugar_trans"/>
</dbReference>
<dbReference type="Proteomes" id="UP000273405">
    <property type="component" value="Unassembled WGS sequence"/>
</dbReference>
<keyword evidence="2" id="KW-1185">Reference proteome</keyword>
<protein>
    <submittedName>
        <fullName evidence="1">Uncharacterized protein</fullName>
    </submittedName>
</protein>
<dbReference type="EMBL" id="RAWG01000057">
    <property type="protein sequence ID" value="RKH44009.1"/>
    <property type="molecule type" value="Genomic_DNA"/>
</dbReference>